<accession>A0A383W4E0</accession>
<sequence>MHMEDIAVHVALEASQAPDWGHLPAVAVQALGQRCCPASRAKLRQVCSSWHNALASQLADVFIGPGSPWHGTVNAMEEDGDAAAAAATEQRVAAMRRAFPAASMLHVTASSTRDYPATYTQDLARLLSGLPGVASLSLQELHELEDFDNLDPASLWDALEAALPCLGERLVSLSVADCFWNDPGLFGVLRHLSALTQLRLANNPLETACEVGIIASLSQLRVLEFGLIFDGASAHHDVPRALAAVGDLQQLQELSLPMWRRSLGGRAHPLAPALSAALGQLTQLTSLAVDGKFGHLRVVSCLTNLRRLASAAPLSVEGWEAISQLPQLTLLTSLTPPSEPLRLNPARPHPGLDLGLLATRGSLAGLDVGLMQPEHLATLGQFTRLQRLSLRCAATFQQPRQQAQLLTALSCLPGSLASLQLGPMLPLSAKLLLTIAHSCPGLQSLTARFTHVAGTAAAASLAAAAGALDAAPVLCAPGAAAVDTGLDGSAGLGEEEDMDLLAADPAVFGSDGRNAAAAILDARMSDAAATADLQHTTDSRAAAAGIAAAGAAVSRADAGMSSSLSISRALRLLQALRSLELVLLGQEQEEEEGGMYVGSSGGGAFRASSIGEKMRLSEAGGAPSSAAAPTRPWAVLLLDDLPQGLQQLVLTGPWLLSMAPAAGAAAGLSRRSSNVTGSSSEPQQVRQPCTVCGRRPAVSAAATAAAASGAAATAAGHSQEVGGQVQRLCECMKGLGGMKLSSPQSRPPSTPLPQPLAQTAAAAAAAAECQQQQGGGGSGTASPVRGARPGSGLKRPGSHTAIFAAAAAAAAAAAEGAGSAGTADPHQGASARADSVSDAASAGAAEGDVFMHEQWRGLEKRTRNSLQPAAAAAAASGSSVGFAAQQRLPVLAELSLFRCHISWEALGQLVLAAGIQLRKLQLLQVYTNSAAAISSQQGLASAGGGASAPEVSSLAAAAAAGAVTPRAAAAAAAAAARAGRGTTVPARVAAWVAPAEMTTQQLMALPVAWPHLQEWHLHPHQLWGLVRAGCFAGDAGNAAADDSSSSSSSNSITQQQQVQQPGSSSSQLQHASQLLNLRHLYVANRPAAFSAAFPSVKELRPGEAVTCLPLHHRPSVAALLAQLQAGLQQLPALRQLLLYLGHVAKQQSDLPDSCGDELWTEAGERLLEVMPACRVKHYKPSLVVSGGGETAGLAAVAVEEDEGAAAYVEDGGMEYVI</sequence>
<reference evidence="3 4" key="1">
    <citation type="submission" date="2016-10" db="EMBL/GenBank/DDBJ databases">
        <authorList>
            <person name="Cai Z."/>
        </authorList>
    </citation>
    <scope>NUCLEOTIDE SEQUENCE [LARGE SCALE GENOMIC DNA]</scope>
</reference>
<evidence type="ECO:0000313" key="4">
    <source>
        <dbReference type="Proteomes" id="UP000256970"/>
    </source>
</evidence>
<evidence type="ECO:0000313" key="3">
    <source>
        <dbReference type="EMBL" id="SZX72507.1"/>
    </source>
</evidence>
<feature type="region of interest" description="Disordered" evidence="2">
    <location>
        <begin position="818"/>
        <end position="838"/>
    </location>
</feature>
<gene>
    <name evidence="3" type="ORF">BQ4739_LOCUS12680</name>
</gene>
<feature type="compositionally biased region" description="Pro residues" evidence="2">
    <location>
        <begin position="745"/>
        <end position="754"/>
    </location>
</feature>
<dbReference type="EMBL" id="FNXT01001140">
    <property type="protein sequence ID" value="SZX72507.1"/>
    <property type="molecule type" value="Genomic_DNA"/>
</dbReference>
<dbReference type="Proteomes" id="UP000256970">
    <property type="component" value="Unassembled WGS sequence"/>
</dbReference>
<protein>
    <submittedName>
        <fullName evidence="3">Uncharacterized protein</fullName>
    </submittedName>
</protein>
<dbReference type="AlphaFoldDB" id="A0A383W4E0"/>
<evidence type="ECO:0000256" key="2">
    <source>
        <dbReference type="SAM" id="MobiDB-lite"/>
    </source>
</evidence>
<name>A0A383W4E0_TETOB</name>
<proteinExistence type="predicted"/>
<feature type="region of interest" description="Disordered" evidence="2">
    <location>
        <begin position="739"/>
        <end position="797"/>
    </location>
</feature>
<organism evidence="3 4">
    <name type="scientific">Tetradesmus obliquus</name>
    <name type="common">Green alga</name>
    <name type="synonym">Acutodesmus obliquus</name>
    <dbReference type="NCBI Taxonomy" id="3088"/>
    <lineage>
        <taxon>Eukaryota</taxon>
        <taxon>Viridiplantae</taxon>
        <taxon>Chlorophyta</taxon>
        <taxon>core chlorophytes</taxon>
        <taxon>Chlorophyceae</taxon>
        <taxon>CS clade</taxon>
        <taxon>Sphaeropleales</taxon>
        <taxon>Scenedesmaceae</taxon>
        <taxon>Tetradesmus</taxon>
    </lineage>
</organism>
<dbReference type="GO" id="GO:0005930">
    <property type="term" value="C:axoneme"/>
    <property type="evidence" value="ECO:0007669"/>
    <property type="project" value="UniProtKB-SubCell"/>
</dbReference>
<evidence type="ECO:0000256" key="1">
    <source>
        <dbReference type="ARBA" id="ARBA00004430"/>
    </source>
</evidence>
<comment type="subcellular location">
    <subcellularLocation>
        <location evidence="1">Cytoplasm</location>
        <location evidence="1">Cytoskeleton</location>
        <location evidence="1">Cilium axoneme</location>
    </subcellularLocation>
</comment>
<dbReference type="Gene3D" id="3.80.10.10">
    <property type="entry name" value="Ribonuclease Inhibitor"/>
    <property type="match status" value="1"/>
</dbReference>
<feature type="compositionally biased region" description="Low complexity" evidence="2">
    <location>
        <begin position="757"/>
        <end position="772"/>
    </location>
</feature>
<keyword evidence="4" id="KW-1185">Reference proteome</keyword>
<dbReference type="SUPFAM" id="SSF52047">
    <property type="entry name" value="RNI-like"/>
    <property type="match status" value="1"/>
</dbReference>
<feature type="region of interest" description="Disordered" evidence="2">
    <location>
        <begin position="1037"/>
        <end position="1066"/>
    </location>
</feature>
<dbReference type="InterPro" id="IPR032675">
    <property type="entry name" value="LRR_dom_sf"/>
</dbReference>